<feature type="compositionally biased region" description="Basic and acidic residues" evidence="6">
    <location>
        <begin position="231"/>
        <end position="245"/>
    </location>
</feature>
<dbReference type="GO" id="GO:0000981">
    <property type="term" value="F:DNA-binding transcription factor activity, RNA polymerase II-specific"/>
    <property type="evidence" value="ECO:0007669"/>
    <property type="project" value="TreeGrafter"/>
</dbReference>
<feature type="domain" description="C2H2-type" evidence="7">
    <location>
        <begin position="172"/>
        <end position="199"/>
    </location>
</feature>
<organism evidence="8 9">
    <name type="scientific">Amphibalanus amphitrite</name>
    <name type="common">Striped barnacle</name>
    <name type="synonym">Balanus amphitrite</name>
    <dbReference type="NCBI Taxonomy" id="1232801"/>
    <lineage>
        <taxon>Eukaryota</taxon>
        <taxon>Metazoa</taxon>
        <taxon>Ecdysozoa</taxon>
        <taxon>Arthropoda</taxon>
        <taxon>Crustacea</taxon>
        <taxon>Multicrustacea</taxon>
        <taxon>Cirripedia</taxon>
        <taxon>Thoracica</taxon>
        <taxon>Thoracicalcarea</taxon>
        <taxon>Balanomorpha</taxon>
        <taxon>Balanoidea</taxon>
        <taxon>Balanidae</taxon>
        <taxon>Amphibalaninae</taxon>
        <taxon>Amphibalanus</taxon>
    </lineage>
</organism>
<dbReference type="Proteomes" id="UP000440578">
    <property type="component" value="Unassembled WGS sequence"/>
</dbReference>
<keyword evidence="1" id="KW-0479">Metal-binding</keyword>
<evidence type="ECO:0000256" key="5">
    <source>
        <dbReference type="PROSITE-ProRule" id="PRU00042"/>
    </source>
</evidence>
<dbReference type="Pfam" id="PF00096">
    <property type="entry name" value="zf-C2H2"/>
    <property type="match status" value="5"/>
</dbReference>
<dbReference type="PANTHER" id="PTHR24408:SF58">
    <property type="entry name" value="TRANSCRIPTION FACTOR (TFIIIA), PUTATIVE (AFU_ORTHOLOGUE AFUA_1G05150)-RELATED"/>
    <property type="match status" value="1"/>
</dbReference>
<dbReference type="PROSITE" id="PS00028">
    <property type="entry name" value="ZINC_FINGER_C2H2_1"/>
    <property type="match status" value="6"/>
</dbReference>
<accession>A0A6A4WKI3</accession>
<dbReference type="GO" id="GO:0008270">
    <property type="term" value="F:zinc ion binding"/>
    <property type="evidence" value="ECO:0007669"/>
    <property type="project" value="UniProtKB-KW"/>
</dbReference>
<feature type="domain" description="C2H2-type" evidence="7">
    <location>
        <begin position="30"/>
        <end position="57"/>
    </location>
</feature>
<name>A0A6A4WKI3_AMPAM</name>
<keyword evidence="2" id="KW-0677">Repeat</keyword>
<evidence type="ECO:0000313" key="8">
    <source>
        <dbReference type="EMBL" id="KAF0303142.1"/>
    </source>
</evidence>
<sequence>MDEHGAPRTLALLATSLSVRSETDRRQSRYPCIVCERPQRSKTSLRAHLVSHTGERPFQCSACPAAFRHFANARGHLRRHTAARCACDVCGRTFLLRADLRRHQRTHSQRPKLACHLCPSTFSRADNLARHVRVAHGAAPPPTHRCDLCQKEFKTEAWLKQHMTIHKAAREHVCAQCGRKFALRSYLERHLKSHGQTRVYCDLCPRRFINIKNLTVHRQTFHRNPVPLSAEEQRRAAEPRPEPARRSPSPPPAGVRPRRISLEIVRSRRPPRRLLQETEREEDREDGESEESGGSDEEWTPDRR</sequence>
<dbReference type="GO" id="GO:0005634">
    <property type="term" value="C:nucleus"/>
    <property type="evidence" value="ECO:0007669"/>
    <property type="project" value="TreeGrafter"/>
</dbReference>
<feature type="domain" description="C2H2-type" evidence="7">
    <location>
        <begin position="85"/>
        <end position="112"/>
    </location>
</feature>
<evidence type="ECO:0000259" key="7">
    <source>
        <dbReference type="PROSITE" id="PS50157"/>
    </source>
</evidence>
<dbReference type="InterPro" id="IPR013087">
    <property type="entry name" value="Znf_C2H2_type"/>
</dbReference>
<evidence type="ECO:0000256" key="2">
    <source>
        <dbReference type="ARBA" id="ARBA00022737"/>
    </source>
</evidence>
<evidence type="ECO:0000256" key="4">
    <source>
        <dbReference type="ARBA" id="ARBA00022833"/>
    </source>
</evidence>
<feature type="region of interest" description="Disordered" evidence="6">
    <location>
        <begin position="224"/>
        <end position="304"/>
    </location>
</feature>
<dbReference type="AlphaFoldDB" id="A0A6A4WKI3"/>
<comment type="caution">
    <text evidence="8">The sequence shown here is derived from an EMBL/GenBank/DDBJ whole genome shotgun (WGS) entry which is preliminary data.</text>
</comment>
<feature type="domain" description="C2H2-type" evidence="7">
    <location>
        <begin position="113"/>
        <end position="141"/>
    </location>
</feature>
<dbReference type="SMART" id="SM00355">
    <property type="entry name" value="ZnF_C2H2"/>
    <property type="match status" value="7"/>
</dbReference>
<dbReference type="OrthoDB" id="6364327at2759"/>
<protein>
    <submittedName>
        <fullName evidence="8">Zinc finger protein 582</fullName>
    </submittedName>
</protein>
<dbReference type="InterPro" id="IPR036236">
    <property type="entry name" value="Znf_C2H2_sf"/>
</dbReference>
<dbReference type="PROSITE" id="PS50157">
    <property type="entry name" value="ZINC_FINGER_C2H2_2"/>
    <property type="match status" value="7"/>
</dbReference>
<reference evidence="8 9" key="1">
    <citation type="submission" date="2019-07" db="EMBL/GenBank/DDBJ databases">
        <title>Draft genome assembly of a fouling barnacle, Amphibalanus amphitrite (Darwin, 1854): The first reference genome for Thecostraca.</title>
        <authorList>
            <person name="Kim W."/>
        </authorList>
    </citation>
    <scope>NUCLEOTIDE SEQUENCE [LARGE SCALE GENOMIC DNA]</scope>
    <source>
        <strain evidence="8">SNU_AA5</strain>
        <tissue evidence="8">Soma without cirri and trophi</tissue>
    </source>
</reference>
<keyword evidence="3 5" id="KW-0863">Zinc-finger</keyword>
<evidence type="ECO:0000256" key="6">
    <source>
        <dbReference type="SAM" id="MobiDB-lite"/>
    </source>
</evidence>
<dbReference type="FunFam" id="3.30.160.60:FF:000446">
    <property type="entry name" value="Zinc finger protein"/>
    <property type="match status" value="3"/>
</dbReference>
<keyword evidence="9" id="KW-1185">Reference proteome</keyword>
<keyword evidence="4" id="KW-0862">Zinc</keyword>
<dbReference type="EMBL" id="VIIS01000970">
    <property type="protein sequence ID" value="KAF0303142.1"/>
    <property type="molecule type" value="Genomic_DNA"/>
</dbReference>
<feature type="domain" description="C2H2-type" evidence="7">
    <location>
        <begin position="199"/>
        <end position="227"/>
    </location>
</feature>
<proteinExistence type="predicted"/>
<evidence type="ECO:0000256" key="1">
    <source>
        <dbReference type="ARBA" id="ARBA00022723"/>
    </source>
</evidence>
<dbReference type="GO" id="GO:0043565">
    <property type="term" value="F:sequence-specific DNA binding"/>
    <property type="evidence" value="ECO:0007669"/>
    <property type="project" value="TreeGrafter"/>
</dbReference>
<feature type="domain" description="C2H2-type" evidence="7">
    <location>
        <begin position="144"/>
        <end position="171"/>
    </location>
</feature>
<evidence type="ECO:0000256" key="3">
    <source>
        <dbReference type="ARBA" id="ARBA00022771"/>
    </source>
</evidence>
<evidence type="ECO:0000313" key="9">
    <source>
        <dbReference type="Proteomes" id="UP000440578"/>
    </source>
</evidence>
<gene>
    <name evidence="8" type="primary">ZNF582</name>
    <name evidence="8" type="ORF">FJT64_024856</name>
</gene>
<dbReference type="SUPFAM" id="SSF57667">
    <property type="entry name" value="beta-beta-alpha zinc fingers"/>
    <property type="match status" value="4"/>
</dbReference>
<dbReference type="PANTHER" id="PTHR24408">
    <property type="entry name" value="ZINC FINGER PROTEIN"/>
    <property type="match status" value="1"/>
</dbReference>
<dbReference type="Gene3D" id="3.30.160.60">
    <property type="entry name" value="Classic Zinc Finger"/>
    <property type="match status" value="5"/>
</dbReference>
<feature type="domain" description="C2H2-type" evidence="7">
    <location>
        <begin position="58"/>
        <end position="85"/>
    </location>
</feature>
<feature type="compositionally biased region" description="Acidic residues" evidence="6">
    <location>
        <begin position="279"/>
        <end position="304"/>
    </location>
</feature>